<reference evidence="2 3" key="1">
    <citation type="submission" date="2019-06" db="EMBL/GenBank/DDBJ databases">
        <title>Whole genome shotgun sequence of Streptomyces cacaoi subsp. cacaoi NBRC 12748.</title>
        <authorList>
            <person name="Hosoyama A."/>
            <person name="Uohara A."/>
            <person name="Ohji S."/>
            <person name="Ichikawa N."/>
        </authorList>
    </citation>
    <scope>NUCLEOTIDE SEQUENCE [LARGE SCALE GENOMIC DNA]</scope>
    <source>
        <strain evidence="2 3">NBRC 12748</strain>
    </source>
</reference>
<evidence type="ECO:0000313" key="3">
    <source>
        <dbReference type="Proteomes" id="UP000319210"/>
    </source>
</evidence>
<organism evidence="2 3">
    <name type="scientific">Streptomyces cacaoi</name>
    <dbReference type="NCBI Taxonomy" id="1898"/>
    <lineage>
        <taxon>Bacteria</taxon>
        <taxon>Bacillati</taxon>
        <taxon>Actinomycetota</taxon>
        <taxon>Actinomycetes</taxon>
        <taxon>Kitasatosporales</taxon>
        <taxon>Streptomycetaceae</taxon>
        <taxon>Streptomyces</taxon>
    </lineage>
</organism>
<dbReference type="Proteomes" id="UP000319210">
    <property type="component" value="Unassembled WGS sequence"/>
</dbReference>
<dbReference type="EMBL" id="BJMM01000024">
    <property type="protein sequence ID" value="GEB51795.1"/>
    <property type="molecule type" value="Genomic_DNA"/>
</dbReference>
<keyword evidence="3" id="KW-1185">Reference proteome</keyword>
<evidence type="ECO:0000256" key="1">
    <source>
        <dbReference type="SAM" id="MobiDB-lite"/>
    </source>
</evidence>
<name>A0A4Y3R246_STRCI</name>
<protein>
    <submittedName>
        <fullName evidence="2">Uncharacterized protein</fullName>
    </submittedName>
</protein>
<sequence>MVGETVAPLDRIEPCVLLVEVLLVLGEPLLGLVGALYQQRQGAVGAGEPDFDRAADAFQFDGDGGRVGRGWGGAQGAALVSSSTMPRPNRSSSRSTGGRAMTRASPPATDTTHGSTIRTVRLVAWDASGLRTGGW</sequence>
<evidence type="ECO:0000313" key="2">
    <source>
        <dbReference type="EMBL" id="GEB51795.1"/>
    </source>
</evidence>
<comment type="caution">
    <text evidence="2">The sequence shown here is derived from an EMBL/GenBank/DDBJ whole genome shotgun (WGS) entry which is preliminary data.</text>
</comment>
<dbReference type="AlphaFoldDB" id="A0A4Y3R246"/>
<feature type="region of interest" description="Disordered" evidence="1">
    <location>
        <begin position="71"/>
        <end position="115"/>
    </location>
</feature>
<feature type="compositionally biased region" description="Polar residues" evidence="1">
    <location>
        <begin position="80"/>
        <end position="96"/>
    </location>
</feature>
<gene>
    <name evidence="2" type="ORF">SCA03_43460</name>
</gene>
<dbReference type="RefSeq" id="WP_158102274.1">
    <property type="nucleotide sequence ID" value="NZ_BJMM01000024.1"/>
</dbReference>
<proteinExistence type="predicted"/>
<accession>A0A4Y3R246</accession>